<gene>
    <name evidence="2" type="ORF">GUJ93_ZPchr0002g24856</name>
</gene>
<reference evidence="2" key="1">
    <citation type="journal article" date="2021" name="bioRxiv">
        <title>Whole Genome Assembly and Annotation of Northern Wild Rice, Zizania palustris L., Supports a Whole Genome Duplication in the Zizania Genus.</title>
        <authorList>
            <person name="Haas M."/>
            <person name="Kono T."/>
            <person name="Macchietto M."/>
            <person name="Millas R."/>
            <person name="McGilp L."/>
            <person name="Shao M."/>
            <person name="Duquette J."/>
            <person name="Hirsch C.N."/>
            <person name="Kimball J."/>
        </authorList>
    </citation>
    <scope>NUCLEOTIDE SEQUENCE</scope>
    <source>
        <tissue evidence="2">Fresh leaf tissue</tissue>
    </source>
</reference>
<evidence type="ECO:0000313" key="2">
    <source>
        <dbReference type="EMBL" id="KAG8056229.1"/>
    </source>
</evidence>
<proteinExistence type="predicted"/>
<feature type="region of interest" description="Disordered" evidence="1">
    <location>
        <begin position="51"/>
        <end position="79"/>
    </location>
</feature>
<accession>A0A8J5SI67</accession>
<evidence type="ECO:0000313" key="3">
    <source>
        <dbReference type="Proteomes" id="UP000729402"/>
    </source>
</evidence>
<dbReference type="AlphaFoldDB" id="A0A8J5SI67"/>
<organism evidence="2 3">
    <name type="scientific">Zizania palustris</name>
    <name type="common">Northern wild rice</name>
    <dbReference type="NCBI Taxonomy" id="103762"/>
    <lineage>
        <taxon>Eukaryota</taxon>
        <taxon>Viridiplantae</taxon>
        <taxon>Streptophyta</taxon>
        <taxon>Embryophyta</taxon>
        <taxon>Tracheophyta</taxon>
        <taxon>Spermatophyta</taxon>
        <taxon>Magnoliopsida</taxon>
        <taxon>Liliopsida</taxon>
        <taxon>Poales</taxon>
        <taxon>Poaceae</taxon>
        <taxon>BOP clade</taxon>
        <taxon>Oryzoideae</taxon>
        <taxon>Oryzeae</taxon>
        <taxon>Zizaniinae</taxon>
        <taxon>Zizania</taxon>
    </lineage>
</organism>
<sequence length="79" mass="8211">MPGSEDDDPSRTATSSATTEISEPIAKVLTKLVHSVANIQAYLTSRDSQFSFGHAGTRSAAQGSSLPSSITSMPPPMTT</sequence>
<feature type="region of interest" description="Disordered" evidence="1">
    <location>
        <begin position="1"/>
        <end position="22"/>
    </location>
</feature>
<feature type="compositionally biased region" description="Low complexity" evidence="1">
    <location>
        <begin position="11"/>
        <end position="22"/>
    </location>
</feature>
<name>A0A8J5SI67_ZIZPA</name>
<dbReference type="Proteomes" id="UP000729402">
    <property type="component" value="Unassembled WGS sequence"/>
</dbReference>
<reference evidence="2" key="2">
    <citation type="submission" date="2021-02" db="EMBL/GenBank/DDBJ databases">
        <authorList>
            <person name="Kimball J.A."/>
            <person name="Haas M.W."/>
            <person name="Macchietto M."/>
            <person name="Kono T."/>
            <person name="Duquette J."/>
            <person name="Shao M."/>
        </authorList>
    </citation>
    <scope>NUCLEOTIDE SEQUENCE</scope>
    <source>
        <tissue evidence="2">Fresh leaf tissue</tissue>
    </source>
</reference>
<evidence type="ECO:0000256" key="1">
    <source>
        <dbReference type="SAM" id="MobiDB-lite"/>
    </source>
</evidence>
<comment type="caution">
    <text evidence="2">The sequence shown here is derived from an EMBL/GenBank/DDBJ whole genome shotgun (WGS) entry which is preliminary data.</text>
</comment>
<dbReference type="EMBL" id="JAAALK010000287">
    <property type="protein sequence ID" value="KAG8056229.1"/>
    <property type="molecule type" value="Genomic_DNA"/>
</dbReference>
<protein>
    <submittedName>
        <fullName evidence="2">Uncharacterized protein</fullName>
    </submittedName>
</protein>
<keyword evidence="3" id="KW-1185">Reference proteome</keyword>